<accession>K1K0J3</accession>
<dbReference type="HOGENOM" id="CLU_051174_0_0_4"/>
<comment type="caution">
    <text evidence="2">The sequence shown here is derived from an EMBL/GenBank/DDBJ whole genome shotgun (WGS) entry which is preliminary data.</text>
</comment>
<name>K1K0J3_9BURK</name>
<dbReference type="SUPFAM" id="SSF53807">
    <property type="entry name" value="Helical backbone' metal receptor"/>
    <property type="match status" value="1"/>
</dbReference>
<feature type="domain" description="Nitrogenase/oxidoreductase component 1" evidence="1">
    <location>
        <begin position="48"/>
        <end position="362"/>
    </location>
</feature>
<protein>
    <recommendedName>
        <fullName evidence="1">Nitrogenase/oxidoreductase component 1 domain-containing protein</fullName>
    </recommendedName>
</protein>
<proteinExistence type="predicted"/>
<sequence length="445" mass="48892">MLRLFAHTPERVLPAPTAKLSEAHWPVPFRQGLEYSPPTRGPWTIVHVGMLVPECHEIFVCAQGCLRGVVLSAAELGLQRRFSTITVTEEHLRDGQLEDTIIEGVTHILERLPKLPPAVLVYSSCLHHFSGADLGWAYRKLSEAFPDVVFTDCYMTPTLRKSEMPPDNKMRRQLYHGLRPADLPKGGLLVAGSLEAFGPESDFARAAHAAGVPFFELPGMTTYEEYRRMAHARWVVTVNPAALQAGRFLAERHGMRHLQLLLDYNEHRIDDSLGTLAELTGIPLWDTTAEKSAARTALAQAADALAGRPVAICQTATTRPVALARRLVESGIRVTDLYCDSFLPADKTDFEILRKKAPGILVHPTTVPEMRFATPAEKRDDIVAIGQKAAFFTGATHMLNMIEGGPWWGHGGVRSLALALAAAAREPVDVDRIISVKGYGCNGCC</sequence>
<evidence type="ECO:0000313" key="3">
    <source>
        <dbReference type="Proteomes" id="UP000005835"/>
    </source>
</evidence>
<dbReference type="AlphaFoldDB" id="K1K0J3"/>
<evidence type="ECO:0000313" key="2">
    <source>
        <dbReference type="EMBL" id="EKB32363.1"/>
    </source>
</evidence>
<dbReference type="Pfam" id="PF00148">
    <property type="entry name" value="Oxidored_nitro"/>
    <property type="match status" value="1"/>
</dbReference>
<evidence type="ECO:0000259" key="1">
    <source>
        <dbReference type="Pfam" id="PF00148"/>
    </source>
</evidence>
<dbReference type="PATRIC" id="fig|742823.3.peg.50"/>
<dbReference type="GO" id="GO:0016491">
    <property type="term" value="F:oxidoreductase activity"/>
    <property type="evidence" value="ECO:0007669"/>
    <property type="project" value="InterPro"/>
</dbReference>
<dbReference type="STRING" id="742823.HMPREF9465_00046"/>
<dbReference type="InterPro" id="IPR000510">
    <property type="entry name" value="Nase/OxRdtase_comp1"/>
</dbReference>
<dbReference type="eggNOG" id="COG2710">
    <property type="taxonomic scope" value="Bacteria"/>
</dbReference>
<keyword evidence="3" id="KW-1185">Reference proteome</keyword>
<reference evidence="2 3" key="1">
    <citation type="submission" date="2012-05" db="EMBL/GenBank/DDBJ databases">
        <title>The Genome Sequence of Sutterella wadsworthensis 2_1_59BFAA.</title>
        <authorList>
            <consortium name="The Broad Institute Genome Sequencing Platform"/>
            <person name="Earl A."/>
            <person name="Ward D."/>
            <person name="Feldgarden M."/>
            <person name="Gevers D."/>
            <person name="Daigneault M."/>
            <person name="Strauss J."/>
            <person name="Allen-Vercoe E."/>
            <person name="Walker B."/>
            <person name="Young S.K."/>
            <person name="Zeng Q."/>
            <person name="Gargeya S."/>
            <person name="Fitzgerald M."/>
            <person name="Haas B."/>
            <person name="Abouelleil A."/>
            <person name="Alvarado L."/>
            <person name="Arachchi H.M."/>
            <person name="Berlin A.M."/>
            <person name="Chapman S.B."/>
            <person name="Goldberg J."/>
            <person name="Griggs A."/>
            <person name="Gujja S."/>
            <person name="Hansen M."/>
            <person name="Howarth C."/>
            <person name="Imamovic A."/>
            <person name="Larimer J."/>
            <person name="McCowen C."/>
            <person name="Montmayeur A."/>
            <person name="Murphy C."/>
            <person name="Neiman D."/>
            <person name="Pearson M."/>
            <person name="Priest M."/>
            <person name="Roberts A."/>
            <person name="Saif S."/>
            <person name="Shea T."/>
            <person name="Sisk P."/>
            <person name="Sykes S."/>
            <person name="Wortman J."/>
            <person name="Nusbaum C."/>
            <person name="Birren B."/>
        </authorList>
    </citation>
    <scope>NUCLEOTIDE SEQUENCE [LARGE SCALE GENOMIC DNA]</scope>
    <source>
        <strain evidence="2 3">2_1_59BFAA</strain>
    </source>
</reference>
<dbReference type="Proteomes" id="UP000005835">
    <property type="component" value="Unassembled WGS sequence"/>
</dbReference>
<dbReference type="OrthoDB" id="9130284at2"/>
<gene>
    <name evidence="2" type="ORF">HMPREF9465_00046</name>
</gene>
<dbReference type="EMBL" id="ADMG01000002">
    <property type="protein sequence ID" value="EKB32363.1"/>
    <property type="molecule type" value="Genomic_DNA"/>
</dbReference>
<dbReference type="RefSeq" id="WP_005432956.1">
    <property type="nucleotide sequence ID" value="NZ_JH815513.1"/>
</dbReference>
<organism evidence="2 3">
    <name type="scientific">Sutterella wadsworthensis 2_1_59BFAA</name>
    <dbReference type="NCBI Taxonomy" id="742823"/>
    <lineage>
        <taxon>Bacteria</taxon>
        <taxon>Pseudomonadati</taxon>
        <taxon>Pseudomonadota</taxon>
        <taxon>Betaproteobacteria</taxon>
        <taxon>Burkholderiales</taxon>
        <taxon>Sutterellaceae</taxon>
        <taxon>Sutterella</taxon>
    </lineage>
</organism>